<gene>
    <name evidence="1" type="ORF">BPOR_0051g00090</name>
</gene>
<sequence length="162" mass="18212">MIIFLSKFNAQGPISDVNTLLSTSPSLLSVPPSSLEPTRTPIIDALKNSTPILTTINNISNTIFKVQKDLVIMFTPNRRVDRSSQSSLAFRVKSEHSNLILKGRPHSLSSTFGRIGRSDWNEEYSSHENYDKSMKIVTSSDRMQFRKGKIPLDAFIPMLLDE</sequence>
<comment type="caution">
    <text evidence="1">The sequence shown here is derived from an EMBL/GenBank/DDBJ whole genome shotgun (WGS) entry which is preliminary data.</text>
</comment>
<dbReference type="EMBL" id="PQXO01000051">
    <property type="protein sequence ID" value="TGO90774.1"/>
    <property type="molecule type" value="Genomic_DNA"/>
</dbReference>
<organism evidence="1 2">
    <name type="scientific">Botrytis porri</name>
    <dbReference type="NCBI Taxonomy" id="87229"/>
    <lineage>
        <taxon>Eukaryota</taxon>
        <taxon>Fungi</taxon>
        <taxon>Dikarya</taxon>
        <taxon>Ascomycota</taxon>
        <taxon>Pezizomycotina</taxon>
        <taxon>Leotiomycetes</taxon>
        <taxon>Helotiales</taxon>
        <taxon>Sclerotiniaceae</taxon>
        <taxon>Botrytis</taxon>
    </lineage>
</organism>
<reference evidence="1 2" key="1">
    <citation type="submission" date="2017-12" db="EMBL/GenBank/DDBJ databases">
        <title>Comparative genomics of Botrytis spp.</title>
        <authorList>
            <person name="Valero-Jimenez C.A."/>
            <person name="Tapia P."/>
            <person name="Veloso J."/>
            <person name="Silva-Moreno E."/>
            <person name="Staats M."/>
            <person name="Valdes J.H."/>
            <person name="Van Kan J.A.L."/>
        </authorList>
    </citation>
    <scope>NUCLEOTIDE SEQUENCE [LARGE SCALE GENOMIC DNA]</scope>
    <source>
        <strain evidence="1 2">MUCL3349</strain>
    </source>
</reference>
<name>A0A4Z1L1W4_9HELO</name>
<proteinExistence type="predicted"/>
<evidence type="ECO:0000313" key="1">
    <source>
        <dbReference type="EMBL" id="TGO90774.1"/>
    </source>
</evidence>
<accession>A0A4Z1L1W4</accession>
<dbReference type="AlphaFoldDB" id="A0A4Z1L1W4"/>
<protein>
    <submittedName>
        <fullName evidence="1">Uncharacterized protein</fullName>
    </submittedName>
</protein>
<keyword evidence="2" id="KW-1185">Reference proteome</keyword>
<dbReference type="Proteomes" id="UP000297280">
    <property type="component" value="Unassembled WGS sequence"/>
</dbReference>
<evidence type="ECO:0000313" key="2">
    <source>
        <dbReference type="Proteomes" id="UP000297280"/>
    </source>
</evidence>